<dbReference type="PANTHER" id="PTHR33204">
    <property type="entry name" value="TRANSCRIPTIONAL REGULATOR, MARR FAMILY"/>
    <property type="match status" value="1"/>
</dbReference>
<keyword evidence="3" id="KW-0804">Transcription</keyword>
<dbReference type="EMBL" id="LT796768">
    <property type="protein sequence ID" value="SKB05336.1"/>
    <property type="molecule type" value="Genomic_DNA"/>
</dbReference>
<dbReference type="SUPFAM" id="SSF46785">
    <property type="entry name" value="Winged helix' DNA-binding domain"/>
    <property type="match status" value="2"/>
</dbReference>
<evidence type="ECO:0000313" key="6">
    <source>
        <dbReference type="Proteomes" id="UP000191040"/>
    </source>
</evidence>
<dbReference type="AlphaFoldDB" id="A0A1T4YUD8"/>
<dbReference type="PROSITE" id="PS51118">
    <property type="entry name" value="HTH_HXLR"/>
    <property type="match status" value="2"/>
</dbReference>
<dbReference type="Pfam" id="PF01638">
    <property type="entry name" value="HxlR"/>
    <property type="match status" value="2"/>
</dbReference>
<dbReference type="PANTHER" id="PTHR33204:SF18">
    <property type="entry name" value="TRANSCRIPTIONAL REGULATORY PROTEIN"/>
    <property type="match status" value="1"/>
</dbReference>
<name>A0A1T4YUD8_9ACTN</name>
<accession>A0A1T4YUD8</accession>
<feature type="domain" description="HTH hxlR-type" evidence="4">
    <location>
        <begin position="10"/>
        <end position="115"/>
    </location>
</feature>
<dbReference type="GO" id="GO:0003677">
    <property type="term" value="F:DNA binding"/>
    <property type="evidence" value="ECO:0007669"/>
    <property type="project" value="UniProtKB-KW"/>
</dbReference>
<dbReference type="InterPro" id="IPR002577">
    <property type="entry name" value="HTH_HxlR"/>
</dbReference>
<dbReference type="STRING" id="1736691.SAMN06295964_0901"/>
<dbReference type="Proteomes" id="UP000191040">
    <property type="component" value="Chromosome I"/>
</dbReference>
<keyword evidence="1" id="KW-0805">Transcription regulation</keyword>
<proteinExistence type="predicted"/>
<reference evidence="6" key="1">
    <citation type="submission" date="2017-02" db="EMBL/GenBank/DDBJ databases">
        <authorList>
            <person name="Varghese N."/>
            <person name="Submissions S."/>
        </authorList>
    </citation>
    <scope>NUCLEOTIDE SEQUENCE [LARGE SCALE GENOMIC DNA]</scope>
    <source>
        <strain evidence="6">9H-4</strain>
    </source>
</reference>
<protein>
    <submittedName>
        <fullName evidence="5">Transcriptional regulator, HxlR family</fullName>
    </submittedName>
</protein>
<evidence type="ECO:0000256" key="3">
    <source>
        <dbReference type="ARBA" id="ARBA00023163"/>
    </source>
</evidence>
<evidence type="ECO:0000259" key="4">
    <source>
        <dbReference type="PROSITE" id="PS51118"/>
    </source>
</evidence>
<evidence type="ECO:0000256" key="2">
    <source>
        <dbReference type="ARBA" id="ARBA00023125"/>
    </source>
</evidence>
<dbReference type="InterPro" id="IPR036390">
    <property type="entry name" value="WH_DNA-bd_sf"/>
</dbReference>
<organism evidence="5 6">
    <name type="scientific">Aeromicrobium choanae</name>
    <dbReference type="NCBI Taxonomy" id="1736691"/>
    <lineage>
        <taxon>Bacteria</taxon>
        <taxon>Bacillati</taxon>
        <taxon>Actinomycetota</taxon>
        <taxon>Actinomycetes</taxon>
        <taxon>Propionibacteriales</taxon>
        <taxon>Nocardioidaceae</taxon>
        <taxon>Aeromicrobium</taxon>
    </lineage>
</organism>
<dbReference type="InterPro" id="IPR036388">
    <property type="entry name" value="WH-like_DNA-bd_sf"/>
</dbReference>
<feature type="domain" description="HTH hxlR-type" evidence="4">
    <location>
        <begin position="180"/>
        <end position="278"/>
    </location>
</feature>
<gene>
    <name evidence="5" type="ORF">SAMN06295964_0901</name>
</gene>
<dbReference type="RefSeq" id="WP_197684402.1">
    <property type="nucleotide sequence ID" value="NZ_LT796768.1"/>
</dbReference>
<keyword evidence="6" id="KW-1185">Reference proteome</keyword>
<sequence length="320" mass="35544">MSIRGYSPAEPAWTGTANALSRGFGVLGDEWTLFLLRFALLGCRRYTEFSSRMPISHAVLSGRLEALVKAGLMERHEYQQRPPRAEYLLTDSGRATWPILAAIWGWERTWVDEHSYETPPMRHVTCGNEITPVLVCRECHQPVGVQDLDTAWGPSGGWRSSVPEVTTRRRSSTRGTAVGHTFYPDTMAIFGNRWSWALMGAALLGVRRFSEFESALGLPPSLLSSRLSTLREHGILDQVTGESSAERPEYRLTEKGLAFFPVIAMTIGWAERWFDTGDGPALVQTHRSCGAEFHGVLACDHCGEDLRGTSIDLSALDETT</sequence>
<evidence type="ECO:0000256" key="1">
    <source>
        <dbReference type="ARBA" id="ARBA00023015"/>
    </source>
</evidence>
<evidence type="ECO:0000313" key="5">
    <source>
        <dbReference type="EMBL" id="SKB05336.1"/>
    </source>
</evidence>
<keyword evidence="2" id="KW-0238">DNA-binding</keyword>
<dbReference type="Gene3D" id="1.10.10.10">
    <property type="entry name" value="Winged helix-like DNA-binding domain superfamily/Winged helix DNA-binding domain"/>
    <property type="match status" value="2"/>
</dbReference>